<dbReference type="InterPro" id="IPR001810">
    <property type="entry name" value="F-box_dom"/>
</dbReference>
<feature type="region of interest" description="Disordered" evidence="1">
    <location>
        <begin position="717"/>
        <end position="756"/>
    </location>
</feature>
<gene>
    <name evidence="3" type="ORF">BDA99DRAFT_531319</name>
</gene>
<dbReference type="Proteomes" id="UP001209540">
    <property type="component" value="Unassembled WGS sequence"/>
</dbReference>
<dbReference type="CDD" id="cd09917">
    <property type="entry name" value="F-box_SF"/>
    <property type="match status" value="1"/>
</dbReference>
<feature type="compositionally biased region" description="Polar residues" evidence="1">
    <location>
        <begin position="728"/>
        <end position="738"/>
    </location>
</feature>
<evidence type="ECO:0000313" key="4">
    <source>
        <dbReference type="Proteomes" id="UP001209540"/>
    </source>
</evidence>
<feature type="domain" description="F-box" evidence="2">
    <location>
        <begin position="147"/>
        <end position="195"/>
    </location>
</feature>
<sequence>MAIFQNAYDALPESRFIKRGLIARQRKAEKLIYKAPNTAKGYLDLAKTFIEQNNLRAALEVYDRGIESITSSLNSLIYANKKSIEAPEYDTSFKTPQQKTNTLYQSLRKSKKTDENNGSIIADQQHDLSILKMERQSILATLVQHSQRFHQSLPYDILYAIFGYLDDFEDLWQCGSTCKRWRHFMITWPPFWNKLSPSKTSLEDKSTVFVADRHKSTHTICLNGPFNPNIKLIDIFDALQSVADDNSIEKLYFKKIKFKEHELDALATALESMKGPSFKHVEFIDCDIPDQKLVTPFLKSCSNLTTIIYKEKNNGPDGRCGGLNCNYLKEPIKAFPFLTYLKIFIGLSTYGYYNRESKFKTLLFADMLVQCPNLMHLFLDAREAKIYLGRCAATVFKYCPLLKNVVLGNNAEMPETITTDIDEHEFIHGDNDFNTTETQLSEHPVIDSNNDNNYKEKLKSSSNNAATQSTTAVLSTNKSLTISEKLSLSTTSKGLRRFIILNSHLIHYYTEHDSKFQISNRNEWANCFSAFNQLNRDSLELLYVPYNITTVQGLHKWCDRGIIASSLRELHLSSDTPRLAIMEEHIGSIDKNGILGKMVPLLPALEVISIKQSHVCGYYSFPKPRPFYDERHLFVDDDVLNKLIKYCRRIRYIKIVGYPLFTSEAVLSLAKSGYPDSNPFSKKLPITYLEMDIQRDIVLPLVKEMRSLKELKVRMDRHNTKELDPMTPTDQQETSSILNERGGSLTVTNGHKRDYR</sequence>
<keyword evidence="4" id="KW-1185">Reference proteome</keyword>
<dbReference type="InterPro" id="IPR032675">
    <property type="entry name" value="LRR_dom_sf"/>
</dbReference>
<accession>A0AAD5KCR3</accession>
<dbReference type="SUPFAM" id="SSF52047">
    <property type="entry name" value="RNI-like"/>
    <property type="match status" value="1"/>
</dbReference>
<reference evidence="3" key="2">
    <citation type="submission" date="2023-02" db="EMBL/GenBank/DDBJ databases">
        <authorList>
            <consortium name="DOE Joint Genome Institute"/>
            <person name="Mondo S.J."/>
            <person name="Chang Y."/>
            <person name="Wang Y."/>
            <person name="Ahrendt S."/>
            <person name="Andreopoulos W."/>
            <person name="Barry K."/>
            <person name="Beard J."/>
            <person name="Benny G.L."/>
            <person name="Blankenship S."/>
            <person name="Bonito G."/>
            <person name="Cuomo C."/>
            <person name="Desiro A."/>
            <person name="Gervers K.A."/>
            <person name="Hundley H."/>
            <person name="Kuo A."/>
            <person name="LaButti K."/>
            <person name="Lang B.F."/>
            <person name="Lipzen A."/>
            <person name="O'Donnell K."/>
            <person name="Pangilinan J."/>
            <person name="Reynolds N."/>
            <person name="Sandor L."/>
            <person name="Smith M.W."/>
            <person name="Tsang A."/>
            <person name="Grigoriev I.V."/>
            <person name="Stajich J.E."/>
            <person name="Spatafora J.W."/>
        </authorList>
    </citation>
    <scope>NUCLEOTIDE SEQUENCE</scope>
    <source>
        <strain evidence="3">RSA 2281</strain>
    </source>
</reference>
<name>A0AAD5KCR3_9FUNG</name>
<dbReference type="Gene3D" id="1.20.1280.50">
    <property type="match status" value="1"/>
</dbReference>
<dbReference type="SUPFAM" id="SSF81383">
    <property type="entry name" value="F-box domain"/>
    <property type="match status" value="1"/>
</dbReference>
<proteinExistence type="predicted"/>
<dbReference type="PROSITE" id="PS50181">
    <property type="entry name" value="FBOX"/>
    <property type="match status" value="1"/>
</dbReference>
<evidence type="ECO:0000259" key="2">
    <source>
        <dbReference type="PROSITE" id="PS50181"/>
    </source>
</evidence>
<evidence type="ECO:0000256" key="1">
    <source>
        <dbReference type="SAM" id="MobiDB-lite"/>
    </source>
</evidence>
<dbReference type="EMBL" id="JAIXMP010000001">
    <property type="protein sequence ID" value="KAI9278571.1"/>
    <property type="molecule type" value="Genomic_DNA"/>
</dbReference>
<dbReference type="AlphaFoldDB" id="A0AAD5KCR3"/>
<dbReference type="InterPro" id="IPR036047">
    <property type="entry name" value="F-box-like_dom_sf"/>
</dbReference>
<organism evidence="3 4">
    <name type="scientific">Phascolomyces articulosus</name>
    <dbReference type="NCBI Taxonomy" id="60185"/>
    <lineage>
        <taxon>Eukaryota</taxon>
        <taxon>Fungi</taxon>
        <taxon>Fungi incertae sedis</taxon>
        <taxon>Mucoromycota</taxon>
        <taxon>Mucoromycotina</taxon>
        <taxon>Mucoromycetes</taxon>
        <taxon>Mucorales</taxon>
        <taxon>Lichtheimiaceae</taxon>
        <taxon>Phascolomyces</taxon>
    </lineage>
</organism>
<dbReference type="Gene3D" id="3.80.10.10">
    <property type="entry name" value="Ribonuclease Inhibitor"/>
    <property type="match status" value="1"/>
</dbReference>
<dbReference type="Pfam" id="PF12937">
    <property type="entry name" value="F-box-like"/>
    <property type="match status" value="1"/>
</dbReference>
<evidence type="ECO:0000313" key="3">
    <source>
        <dbReference type="EMBL" id="KAI9278571.1"/>
    </source>
</evidence>
<protein>
    <recommendedName>
        <fullName evidence="2">F-box domain-containing protein</fullName>
    </recommendedName>
</protein>
<reference evidence="3" key="1">
    <citation type="journal article" date="2022" name="IScience">
        <title>Evolution of zygomycete secretomes and the origins of terrestrial fungal ecologies.</title>
        <authorList>
            <person name="Chang Y."/>
            <person name="Wang Y."/>
            <person name="Mondo S."/>
            <person name="Ahrendt S."/>
            <person name="Andreopoulos W."/>
            <person name="Barry K."/>
            <person name="Beard J."/>
            <person name="Benny G.L."/>
            <person name="Blankenship S."/>
            <person name="Bonito G."/>
            <person name="Cuomo C."/>
            <person name="Desiro A."/>
            <person name="Gervers K.A."/>
            <person name="Hundley H."/>
            <person name="Kuo A."/>
            <person name="LaButti K."/>
            <person name="Lang B.F."/>
            <person name="Lipzen A."/>
            <person name="O'Donnell K."/>
            <person name="Pangilinan J."/>
            <person name="Reynolds N."/>
            <person name="Sandor L."/>
            <person name="Smith M.E."/>
            <person name="Tsang A."/>
            <person name="Grigoriev I.V."/>
            <person name="Stajich J.E."/>
            <person name="Spatafora J.W."/>
        </authorList>
    </citation>
    <scope>NUCLEOTIDE SEQUENCE</scope>
    <source>
        <strain evidence="3">RSA 2281</strain>
    </source>
</reference>
<comment type="caution">
    <text evidence="3">The sequence shown here is derived from an EMBL/GenBank/DDBJ whole genome shotgun (WGS) entry which is preliminary data.</text>
</comment>